<accession>A0A914QLG6</accession>
<dbReference type="GO" id="GO:0005886">
    <property type="term" value="C:plasma membrane"/>
    <property type="evidence" value="ECO:0007669"/>
    <property type="project" value="TreeGrafter"/>
</dbReference>
<dbReference type="PANTHER" id="PTHR19957">
    <property type="entry name" value="SYNTAXIN"/>
    <property type="match status" value="1"/>
</dbReference>
<dbReference type="GO" id="GO:0031201">
    <property type="term" value="C:SNARE complex"/>
    <property type="evidence" value="ECO:0007669"/>
    <property type="project" value="TreeGrafter"/>
</dbReference>
<keyword evidence="5" id="KW-0532">Neurotransmitter transport</keyword>
<dbReference type="GO" id="GO:0006906">
    <property type="term" value="P:vesicle fusion"/>
    <property type="evidence" value="ECO:0007669"/>
    <property type="project" value="TreeGrafter"/>
</dbReference>
<dbReference type="SMART" id="SM00397">
    <property type="entry name" value="t_SNARE"/>
    <property type="match status" value="1"/>
</dbReference>
<dbReference type="Gene3D" id="1.20.58.70">
    <property type="match status" value="1"/>
</dbReference>
<dbReference type="GO" id="GO:0005484">
    <property type="term" value="F:SNAP receptor activity"/>
    <property type="evidence" value="ECO:0007669"/>
    <property type="project" value="InterPro"/>
</dbReference>
<keyword evidence="6 10" id="KW-1133">Transmembrane helix</keyword>
<sequence length="322" mass="36914">MKDRLNEFKGIAFKNGTVSINMKDLEDGLPENGRDNHMSASESTEFLRQEHWDDLEKFLAQVNDLKQKIEQLERLHSEMREIHGKILVTPTADPQDAKQLAAVVDSFTSLSKVVNTLSKKLNQDAQTFEKESSNTGGADARIRSNQILTLNRLIRTVLTDFNNEQIRYKERCKARMHQCLKIADNEMTDDEIDSAIEKGQFYSTKSILMGDRDKKLLYEDVKNRHEDILKLEKSIAELHEMFQDVAMLVESQGEMLNVIENNVNNATEYARKAHTNVTQAREAKQRNMKLKVAICIGCSLLIFFLLIFGAGAFCFYLPFICR</sequence>
<keyword evidence="7 10" id="KW-0472">Membrane</keyword>
<feature type="domain" description="T-SNARE coiled-coil homology" evidence="11">
    <location>
        <begin position="218"/>
        <end position="280"/>
    </location>
</feature>
<evidence type="ECO:0000259" key="11">
    <source>
        <dbReference type="PROSITE" id="PS50192"/>
    </source>
</evidence>
<feature type="transmembrane region" description="Helical" evidence="10">
    <location>
        <begin position="292"/>
        <end position="319"/>
    </location>
</feature>
<dbReference type="CDD" id="cd15848">
    <property type="entry name" value="SNARE_syntaxin1-like"/>
    <property type="match status" value="1"/>
</dbReference>
<feature type="coiled-coil region" evidence="9">
    <location>
        <begin position="55"/>
        <end position="85"/>
    </location>
</feature>
<evidence type="ECO:0000256" key="3">
    <source>
        <dbReference type="ARBA" id="ARBA00022448"/>
    </source>
</evidence>
<organism evidence="12 13">
    <name type="scientific">Panagrolaimus davidi</name>
    <dbReference type="NCBI Taxonomy" id="227884"/>
    <lineage>
        <taxon>Eukaryota</taxon>
        <taxon>Metazoa</taxon>
        <taxon>Ecdysozoa</taxon>
        <taxon>Nematoda</taxon>
        <taxon>Chromadorea</taxon>
        <taxon>Rhabditida</taxon>
        <taxon>Tylenchina</taxon>
        <taxon>Panagrolaimomorpha</taxon>
        <taxon>Panagrolaimoidea</taxon>
        <taxon>Panagrolaimidae</taxon>
        <taxon>Panagrolaimus</taxon>
    </lineage>
</organism>
<dbReference type="GO" id="GO:0048278">
    <property type="term" value="P:vesicle docking"/>
    <property type="evidence" value="ECO:0007669"/>
    <property type="project" value="TreeGrafter"/>
</dbReference>
<evidence type="ECO:0000256" key="8">
    <source>
        <dbReference type="RuleBase" id="RU003858"/>
    </source>
</evidence>
<dbReference type="GO" id="GO:0000149">
    <property type="term" value="F:SNARE binding"/>
    <property type="evidence" value="ECO:0007669"/>
    <property type="project" value="TreeGrafter"/>
</dbReference>
<keyword evidence="4 10" id="KW-0812">Transmembrane</keyword>
<dbReference type="Proteomes" id="UP000887578">
    <property type="component" value="Unplaced"/>
</dbReference>
<dbReference type="InterPro" id="IPR000727">
    <property type="entry name" value="T_SNARE_dom"/>
</dbReference>
<dbReference type="GO" id="GO:0006836">
    <property type="term" value="P:neurotransmitter transport"/>
    <property type="evidence" value="ECO:0007669"/>
    <property type="project" value="UniProtKB-KW"/>
</dbReference>
<dbReference type="Pfam" id="PF05739">
    <property type="entry name" value="SNARE"/>
    <property type="match status" value="1"/>
</dbReference>
<dbReference type="InterPro" id="IPR006011">
    <property type="entry name" value="Syntaxin_N"/>
</dbReference>
<comment type="similarity">
    <text evidence="2 8">Belongs to the syntaxin family.</text>
</comment>
<evidence type="ECO:0000256" key="7">
    <source>
        <dbReference type="ARBA" id="ARBA00023136"/>
    </source>
</evidence>
<dbReference type="GO" id="GO:0006886">
    <property type="term" value="P:intracellular protein transport"/>
    <property type="evidence" value="ECO:0007669"/>
    <property type="project" value="InterPro"/>
</dbReference>
<dbReference type="Pfam" id="PF00804">
    <property type="entry name" value="Syntaxin"/>
    <property type="match status" value="1"/>
</dbReference>
<evidence type="ECO:0000256" key="4">
    <source>
        <dbReference type="ARBA" id="ARBA00022692"/>
    </source>
</evidence>
<evidence type="ECO:0000256" key="9">
    <source>
        <dbReference type="SAM" id="Coils"/>
    </source>
</evidence>
<dbReference type="InterPro" id="IPR006012">
    <property type="entry name" value="Syntaxin/epimorphin_CS"/>
</dbReference>
<protein>
    <submittedName>
        <fullName evidence="13">t-SNARE coiled-coil homology domain-containing protein</fullName>
    </submittedName>
</protein>
<evidence type="ECO:0000256" key="1">
    <source>
        <dbReference type="ARBA" id="ARBA00004211"/>
    </source>
</evidence>
<dbReference type="PROSITE" id="PS50192">
    <property type="entry name" value="T_SNARE"/>
    <property type="match status" value="1"/>
</dbReference>
<keyword evidence="3" id="KW-0813">Transport</keyword>
<evidence type="ECO:0000313" key="12">
    <source>
        <dbReference type="Proteomes" id="UP000887578"/>
    </source>
</evidence>
<dbReference type="PANTHER" id="PTHR19957:SF307">
    <property type="entry name" value="PROTEIN SSO1-RELATED"/>
    <property type="match status" value="1"/>
</dbReference>
<keyword evidence="9" id="KW-0175">Coiled coil</keyword>
<name>A0A914QLG6_9BILA</name>
<dbReference type="SUPFAM" id="SSF47661">
    <property type="entry name" value="t-snare proteins"/>
    <property type="match status" value="1"/>
</dbReference>
<dbReference type="Gene3D" id="1.20.5.110">
    <property type="match status" value="1"/>
</dbReference>
<reference evidence="13" key="1">
    <citation type="submission" date="2022-11" db="UniProtKB">
        <authorList>
            <consortium name="WormBaseParasite"/>
        </authorList>
    </citation>
    <scope>IDENTIFICATION</scope>
</reference>
<evidence type="ECO:0000256" key="2">
    <source>
        <dbReference type="ARBA" id="ARBA00009063"/>
    </source>
</evidence>
<comment type="subcellular location">
    <subcellularLocation>
        <location evidence="1">Membrane</location>
        <topology evidence="1">Single-pass type IV membrane protein</topology>
    </subcellularLocation>
</comment>
<dbReference type="SMART" id="SM00503">
    <property type="entry name" value="SynN"/>
    <property type="match status" value="1"/>
</dbReference>
<evidence type="ECO:0000256" key="5">
    <source>
        <dbReference type="ARBA" id="ARBA00022775"/>
    </source>
</evidence>
<keyword evidence="12" id="KW-1185">Reference proteome</keyword>
<dbReference type="AlphaFoldDB" id="A0A914QLG6"/>
<evidence type="ECO:0000313" key="13">
    <source>
        <dbReference type="WBParaSite" id="PDA_v2.g3056.t1"/>
    </source>
</evidence>
<dbReference type="PROSITE" id="PS00914">
    <property type="entry name" value="SYNTAXIN"/>
    <property type="match status" value="1"/>
</dbReference>
<dbReference type="InterPro" id="IPR010989">
    <property type="entry name" value="SNARE"/>
</dbReference>
<dbReference type="GO" id="GO:0012505">
    <property type="term" value="C:endomembrane system"/>
    <property type="evidence" value="ECO:0007669"/>
    <property type="project" value="TreeGrafter"/>
</dbReference>
<evidence type="ECO:0000256" key="6">
    <source>
        <dbReference type="ARBA" id="ARBA00022989"/>
    </source>
</evidence>
<dbReference type="InterPro" id="IPR045242">
    <property type="entry name" value="Syntaxin"/>
</dbReference>
<proteinExistence type="inferred from homology"/>
<dbReference type="GO" id="GO:0006887">
    <property type="term" value="P:exocytosis"/>
    <property type="evidence" value="ECO:0007669"/>
    <property type="project" value="TreeGrafter"/>
</dbReference>
<evidence type="ECO:0000256" key="10">
    <source>
        <dbReference type="SAM" id="Phobius"/>
    </source>
</evidence>
<dbReference type="WBParaSite" id="PDA_v2.g3056.t1">
    <property type="protein sequence ID" value="PDA_v2.g3056.t1"/>
    <property type="gene ID" value="PDA_v2.g3056"/>
</dbReference>